<dbReference type="InterPro" id="IPR009367">
    <property type="entry name" value="Elm1-like"/>
</dbReference>
<dbReference type="NCBIfam" id="TIGR01569">
    <property type="entry name" value="A_tha_TIGR01569"/>
    <property type="match status" value="1"/>
</dbReference>
<sequence>MRPIRLPEPPGRLAGTPEIFKRGFGDVIRRAVVIGNGFSGAENQCIGLVRALGLSGRHSLYRVTRPRGGVNGWLHWLPVSLHKKVDYLVKRICGDSRYQLPSPGRSGLSHVLEADVTQIAKVANQTFERDGPLLVVASGRDTISIASSIKRLAPENVFVVQVKLYPFKRFVGFWSVCSFPVPSMDLVVRFIYSNMQDWFLCYSVIAYWHTEIIYGSNGFPVVTILQIQHPRLRLNRFDLVITPRHDYYPLTSDAQKQIPRYLRRWITPREPPDRNVILTVGALHQADTAALRTAASAWHDELAVLPKPLLVVNVGGPTSNCPYGLDLAMQLTKMLRSVLWSCGSIRISFSRRTPEKVANIIVKEFSNNNKVYIWDGEDPNPHMGHLACADAFVITADSVSMLSEACSTGKPVYVIGAERCTWKFSDFQKSLRERGAVRPFTGSEDISENWSYPPLNDLAEAARQVNEALAERGWRIRTYLFYSNQNMRSDSTSIDVPESSAVAKGKAPLMPALRPEKAGYKKGLAIFDFILRLGAVISTLVAASTMGTSDETLPFFTQFFQFEASYDDLPTFMFFIIAMAIVGGYLVLSLPFSIVSIIRPHAAGPRLLLLILDTVALTLTTAAASAAAAIVYLAHNGNANTNWLAICQQFGDFCQKVSGAVVASFIGVLIFMILVVLSSLALRKH</sequence>
<keyword evidence="3" id="KW-1003">Cell membrane</keyword>
<evidence type="ECO:0000256" key="4">
    <source>
        <dbReference type="ARBA" id="ARBA00022692"/>
    </source>
</evidence>
<evidence type="ECO:0000256" key="2">
    <source>
        <dbReference type="ARBA" id="ARBA00007651"/>
    </source>
</evidence>
<feature type="transmembrane region" description="Helical" evidence="7">
    <location>
        <begin position="607"/>
        <end position="634"/>
    </location>
</feature>
<dbReference type="Pfam" id="PF04535">
    <property type="entry name" value="CASP_dom"/>
    <property type="match status" value="1"/>
</dbReference>
<keyword evidence="6 7" id="KW-0472">Membrane</keyword>
<dbReference type="PANTHER" id="PTHR33986">
    <property type="entry name" value="OS02G0535700 PROTEIN"/>
    <property type="match status" value="1"/>
</dbReference>
<feature type="domain" description="Casparian strip membrane protein" evidence="8">
    <location>
        <begin position="522"/>
        <end position="669"/>
    </location>
</feature>
<comment type="caution">
    <text evidence="9">The sequence shown here is derived from an EMBL/GenBank/DDBJ whole genome shotgun (WGS) entry which is preliminary data.</text>
</comment>
<name>A0ABQ8HC98_9ROSI</name>
<comment type="similarity">
    <text evidence="2">Belongs to the Casparian strip membrane proteins (CASP) family.</text>
</comment>
<dbReference type="InterPro" id="IPR006459">
    <property type="entry name" value="CASP/CASPL"/>
</dbReference>
<comment type="subcellular location">
    <subcellularLocation>
        <location evidence="1">Cell membrane</location>
        <topology evidence="1">Multi-pass membrane protein</topology>
    </subcellularLocation>
</comment>
<feature type="transmembrane region" description="Helical" evidence="7">
    <location>
        <begin position="572"/>
        <end position="595"/>
    </location>
</feature>
<organism evidence="9 10">
    <name type="scientific">Xanthoceras sorbifolium</name>
    <dbReference type="NCBI Taxonomy" id="99658"/>
    <lineage>
        <taxon>Eukaryota</taxon>
        <taxon>Viridiplantae</taxon>
        <taxon>Streptophyta</taxon>
        <taxon>Embryophyta</taxon>
        <taxon>Tracheophyta</taxon>
        <taxon>Spermatophyta</taxon>
        <taxon>Magnoliopsida</taxon>
        <taxon>eudicotyledons</taxon>
        <taxon>Gunneridae</taxon>
        <taxon>Pentapetalae</taxon>
        <taxon>rosids</taxon>
        <taxon>malvids</taxon>
        <taxon>Sapindales</taxon>
        <taxon>Sapindaceae</taxon>
        <taxon>Xanthoceroideae</taxon>
        <taxon>Xanthoceras</taxon>
    </lineage>
</organism>
<dbReference type="EMBL" id="JAFEMO010000012">
    <property type="protein sequence ID" value="KAH7554112.1"/>
    <property type="molecule type" value="Genomic_DNA"/>
</dbReference>
<proteinExistence type="inferred from homology"/>
<evidence type="ECO:0000256" key="6">
    <source>
        <dbReference type="ARBA" id="ARBA00023136"/>
    </source>
</evidence>
<accession>A0ABQ8HC98</accession>
<protein>
    <recommendedName>
        <fullName evidence="8">Casparian strip membrane protein domain-containing protein</fullName>
    </recommendedName>
</protein>
<dbReference type="Pfam" id="PF06258">
    <property type="entry name" value="Mito_fiss_Elm1"/>
    <property type="match status" value="2"/>
</dbReference>
<evidence type="ECO:0000256" key="3">
    <source>
        <dbReference type="ARBA" id="ARBA00022475"/>
    </source>
</evidence>
<evidence type="ECO:0000313" key="10">
    <source>
        <dbReference type="Proteomes" id="UP000827721"/>
    </source>
</evidence>
<keyword evidence="10" id="KW-1185">Reference proteome</keyword>
<evidence type="ECO:0000259" key="8">
    <source>
        <dbReference type="Pfam" id="PF04535"/>
    </source>
</evidence>
<evidence type="ECO:0000256" key="7">
    <source>
        <dbReference type="SAM" id="Phobius"/>
    </source>
</evidence>
<dbReference type="Proteomes" id="UP000827721">
    <property type="component" value="Unassembled WGS sequence"/>
</dbReference>
<keyword evidence="4 7" id="KW-0812">Transmembrane</keyword>
<keyword evidence="5 7" id="KW-1133">Transmembrane helix</keyword>
<dbReference type="SUPFAM" id="SSF53756">
    <property type="entry name" value="UDP-Glycosyltransferase/glycogen phosphorylase"/>
    <property type="match status" value="1"/>
</dbReference>
<dbReference type="InterPro" id="IPR006702">
    <property type="entry name" value="CASP_dom"/>
</dbReference>
<reference evidence="9 10" key="1">
    <citation type="submission" date="2021-02" db="EMBL/GenBank/DDBJ databases">
        <title>Plant Genome Project.</title>
        <authorList>
            <person name="Zhang R.-G."/>
        </authorList>
    </citation>
    <scope>NUCLEOTIDE SEQUENCE [LARGE SCALE GENOMIC DNA]</scope>
    <source>
        <tissue evidence="9">Leaves</tissue>
    </source>
</reference>
<dbReference type="PANTHER" id="PTHR33986:SF15">
    <property type="entry name" value="MITOCHONDRIAL FISSION PROTEIN ELM1"/>
    <property type="match status" value="1"/>
</dbReference>
<evidence type="ECO:0000256" key="5">
    <source>
        <dbReference type="ARBA" id="ARBA00022989"/>
    </source>
</evidence>
<evidence type="ECO:0000256" key="1">
    <source>
        <dbReference type="ARBA" id="ARBA00004651"/>
    </source>
</evidence>
<evidence type="ECO:0000313" key="9">
    <source>
        <dbReference type="EMBL" id="KAH7554112.1"/>
    </source>
</evidence>
<feature type="transmembrane region" description="Helical" evidence="7">
    <location>
        <begin position="660"/>
        <end position="682"/>
    </location>
</feature>
<gene>
    <name evidence="9" type="ORF">JRO89_XS12G0115200</name>
</gene>